<keyword evidence="7" id="KW-0175">Coiled coil</keyword>
<dbReference type="STRING" id="857566.A0A1E3PKQ8"/>
<keyword evidence="3" id="KW-0547">Nucleotide-binding</keyword>
<keyword evidence="2" id="KW-0812">Transmembrane</keyword>
<reference evidence="14 15" key="1">
    <citation type="journal article" date="2016" name="Proc. Natl. Acad. Sci. U.S.A.">
        <title>Comparative genomics of biotechnologically important yeasts.</title>
        <authorList>
            <person name="Riley R."/>
            <person name="Haridas S."/>
            <person name="Wolfe K.H."/>
            <person name="Lopes M.R."/>
            <person name="Hittinger C.T."/>
            <person name="Goeker M."/>
            <person name="Salamov A.A."/>
            <person name="Wisecaver J.H."/>
            <person name="Long T.M."/>
            <person name="Calvey C.H."/>
            <person name="Aerts A.L."/>
            <person name="Barry K.W."/>
            <person name="Choi C."/>
            <person name="Clum A."/>
            <person name="Coughlan A.Y."/>
            <person name="Deshpande S."/>
            <person name="Douglass A.P."/>
            <person name="Hanson S.J."/>
            <person name="Klenk H.-P."/>
            <person name="LaButti K.M."/>
            <person name="Lapidus A."/>
            <person name="Lindquist E.A."/>
            <person name="Lipzen A.M."/>
            <person name="Meier-Kolthoff J.P."/>
            <person name="Ohm R.A."/>
            <person name="Otillar R.P."/>
            <person name="Pangilinan J.L."/>
            <person name="Peng Y."/>
            <person name="Rokas A."/>
            <person name="Rosa C.A."/>
            <person name="Scheuner C."/>
            <person name="Sibirny A.A."/>
            <person name="Slot J.C."/>
            <person name="Stielow J.B."/>
            <person name="Sun H."/>
            <person name="Kurtzman C.P."/>
            <person name="Blackwell M."/>
            <person name="Grigoriev I.V."/>
            <person name="Jeffries T.W."/>
        </authorList>
    </citation>
    <scope>NUCLEOTIDE SEQUENCE [LARGE SCALE GENOMIC DNA]</scope>
    <source>
        <strain evidence="14 15">DSM 6958</strain>
    </source>
</reference>
<organism evidence="14 15">
    <name type="scientific">Nadsonia fulvescens var. elongata DSM 6958</name>
    <dbReference type="NCBI Taxonomy" id="857566"/>
    <lineage>
        <taxon>Eukaryota</taxon>
        <taxon>Fungi</taxon>
        <taxon>Dikarya</taxon>
        <taxon>Ascomycota</taxon>
        <taxon>Saccharomycotina</taxon>
        <taxon>Dipodascomycetes</taxon>
        <taxon>Dipodascales</taxon>
        <taxon>Dipodascales incertae sedis</taxon>
        <taxon>Nadsonia</taxon>
    </lineage>
</organism>
<keyword evidence="6" id="KW-1133">Transmembrane helix</keyword>
<evidence type="ECO:0000256" key="6">
    <source>
        <dbReference type="ARBA" id="ARBA00022989"/>
    </source>
</evidence>
<dbReference type="GO" id="GO:0005525">
    <property type="term" value="F:GTP binding"/>
    <property type="evidence" value="ECO:0007669"/>
    <property type="project" value="UniProtKB-KW"/>
</dbReference>
<dbReference type="InterPro" id="IPR027417">
    <property type="entry name" value="P-loop_NTPase"/>
</dbReference>
<dbReference type="GO" id="GO:0003924">
    <property type="term" value="F:GTPase activity"/>
    <property type="evidence" value="ECO:0007669"/>
    <property type="project" value="InterPro"/>
</dbReference>
<dbReference type="SUPFAM" id="SSF52540">
    <property type="entry name" value="P-loop containing nucleoside triphosphate hydrolases"/>
    <property type="match status" value="1"/>
</dbReference>
<feature type="compositionally biased region" description="Acidic residues" evidence="12">
    <location>
        <begin position="421"/>
        <end position="431"/>
    </location>
</feature>
<sequence>MNEKEKEFQDQKNEKPISTSSEASGNSTPMPTDEEIIQQLTANMTNTNDTRFRSPSFTSQKFITSQFQQLHYNESRITLSNSINAVKQMFISLQEFNRSWPIYYPPQGQNVPNHYDSQNEETNLENHRNTQHFIKNVKPFSLLKLDLRLGTLSNIDLVHSLENTAVSTLLENRIKKILGHLASLQERIDDTSSKVLITGDVNSGKSTFANALMRRNVLPDDQLPCTEVFCEVIDASHNHDLEEVHAIGIGEVYDIRDVNTYEIFPLQKLEDLVLQVDKYAILKVYVHDTRSQDKSLLRNGVVDIALIDGPGLNLNSFHTTQVFARQEEIDLVVFVVSATNQITQSAIEFITSAANEKSFIFIVVNKFDVVRDKTRCVKRIMDQIADISPATHKGSRDFVHFVSSENIVKNFPRNESNPGDDGSDDDNDDNGNQDPDFDRLENSLRDFVLEKRCLSKLAPAKTYLLNAITDITTLSLVNKNKADELRCQASDELSAITPTYEDSISQNARTTIAIEEKIEKISADVSEKTRLILTSFLSYMGDIPAVKYEGIFSVYDYANATRDHIVQNILKSLSNCEDYSRNKTSDGVKYIKDLGSEKIGNDFMSDKLFRDDLMFTRRKDTLARSIKAPLDFSDFYDIKLLDHLPSFPELPMLPSMNSLSSIGRITDVKAEEVSTVSNALTLATVVGTGRLVQSTHMIRNFFQLGSYLNARVIRKVMLPILIVASIGGIAYLINDIPNAIPKKLAKKIKREIDEMGYVSNNSDRIAKECRHVLRYPARDVRDAFEKKIQVHSRKKEEILKRKNEANDAYRFFNTLLGEATNQNELVESCNLDVVMAID</sequence>
<feature type="domain" description="Dynamin-type G" evidence="13">
    <location>
        <begin position="189"/>
        <end position="459"/>
    </location>
</feature>
<keyword evidence="9" id="KW-0342">GTP-binding</keyword>
<evidence type="ECO:0000313" key="15">
    <source>
        <dbReference type="Proteomes" id="UP000095009"/>
    </source>
</evidence>
<keyword evidence="8" id="KW-0496">Mitochondrion</keyword>
<evidence type="ECO:0000256" key="4">
    <source>
        <dbReference type="ARBA" id="ARBA00022787"/>
    </source>
</evidence>
<dbReference type="PROSITE" id="PS51718">
    <property type="entry name" value="G_DYNAMIN_2"/>
    <property type="match status" value="1"/>
</dbReference>
<evidence type="ECO:0000256" key="2">
    <source>
        <dbReference type="ARBA" id="ARBA00022692"/>
    </source>
</evidence>
<dbReference type="GO" id="GO:0005741">
    <property type="term" value="C:mitochondrial outer membrane"/>
    <property type="evidence" value="ECO:0007669"/>
    <property type="project" value="UniProtKB-SubCell"/>
</dbReference>
<evidence type="ECO:0000256" key="5">
    <source>
        <dbReference type="ARBA" id="ARBA00022801"/>
    </source>
</evidence>
<dbReference type="AlphaFoldDB" id="A0A1E3PKQ8"/>
<feature type="compositionally biased region" description="Basic and acidic residues" evidence="12">
    <location>
        <begin position="1"/>
        <end position="15"/>
    </location>
</feature>
<evidence type="ECO:0000259" key="13">
    <source>
        <dbReference type="PROSITE" id="PS51718"/>
    </source>
</evidence>
<dbReference type="InterPro" id="IPR045063">
    <property type="entry name" value="Dynamin_N"/>
</dbReference>
<comment type="catalytic activity">
    <reaction evidence="11">
        <text>GTP + H2O = GDP + phosphate + H(+)</text>
        <dbReference type="Rhea" id="RHEA:19669"/>
        <dbReference type="ChEBI" id="CHEBI:15377"/>
        <dbReference type="ChEBI" id="CHEBI:15378"/>
        <dbReference type="ChEBI" id="CHEBI:37565"/>
        <dbReference type="ChEBI" id="CHEBI:43474"/>
        <dbReference type="ChEBI" id="CHEBI:58189"/>
    </reaction>
</comment>
<evidence type="ECO:0000256" key="8">
    <source>
        <dbReference type="ARBA" id="ARBA00023128"/>
    </source>
</evidence>
<keyword evidence="10" id="KW-0472">Membrane</keyword>
<evidence type="ECO:0000256" key="11">
    <source>
        <dbReference type="ARBA" id="ARBA00048548"/>
    </source>
</evidence>
<dbReference type="InterPro" id="IPR030381">
    <property type="entry name" value="G_DYNAMIN_dom"/>
</dbReference>
<feature type="compositionally biased region" description="Polar residues" evidence="12">
    <location>
        <begin position="16"/>
        <end position="30"/>
    </location>
</feature>
<evidence type="ECO:0000256" key="12">
    <source>
        <dbReference type="SAM" id="MobiDB-lite"/>
    </source>
</evidence>
<keyword evidence="5" id="KW-0378">Hydrolase</keyword>
<feature type="region of interest" description="Disordered" evidence="12">
    <location>
        <begin position="1"/>
        <end position="31"/>
    </location>
</feature>
<dbReference type="PANTHER" id="PTHR10465">
    <property type="entry name" value="TRANSMEMBRANE GTPASE FZO1"/>
    <property type="match status" value="1"/>
</dbReference>
<comment type="subcellular location">
    <subcellularLocation>
        <location evidence="1">Mitochondrion outer membrane</location>
        <topology evidence="1">Multi-pass membrane protein</topology>
    </subcellularLocation>
</comment>
<dbReference type="Proteomes" id="UP000095009">
    <property type="component" value="Unassembled WGS sequence"/>
</dbReference>
<dbReference type="Gene3D" id="3.40.50.300">
    <property type="entry name" value="P-loop containing nucleotide triphosphate hydrolases"/>
    <property type="match status" value="1"/>
</dbReference>
<dbReference type="GO" id="GO:0008053">
    <property type="term" value="P:mitochondrial fusion"/>
    <property type="evidence" value="ECO:0007669"/>
    <property type="project" value="TreeGrafter"/>
</dbReference>
<accession>A0A1E3PKQ8</accession>
<dbReference type="EMBL" id="KV454409">
    <property type="protein sequence ID" value="ODQ66021.1"/>
    <property type="molecule type" value="Genomic_DNA"/>
</dbReference>
<protein>
    <recommendedName>
        <fullName evidence="13">Dynamin-type G domain-containing protein</fullName>
    </recommendedName>
</protein>
<dbReference type="OrthoDB" id="9984778at2759"/>
<evidence type="ECO:0000256" key="7">
    <source>
        <dbReference type="ARBA" id="ARBA00023054"/>
    </source>
</evidence>
<evidence type="ECO:0000256" key="9">
    <source>
        <dbReference type="ARBA" id="ARBA00023134"/>
    </source>
</evidence>
<name>A0A1E3PKQ8_9ASCO</name>
<dbReference type="PANTHER" id="PTHR10465:SF0">
    <property type="entry name" value="SARCALUMENIN"/>
    <property type="match status" value="1"/>
</dbReference>
<evidence type="ECO:0000313" key="14">
    <source>
        <dbReference type="EMBL" id="ODQ66021.1"/>
    </source>
</evidence>
<evidence type="ECO:0000256" key="1">
    <source>
        <dbReference type="ARBA" id="ARBA00004374"/>
    </source>
</evidence>
<dbReference type="FunFam" id="3.40.50.300:FF:000638">
    <property type="entry name" value="Transmembrane GTPase Fzo1, putative"/>
    <property type="match status" value="1"/>
</dbReference>
<keyword evidence="4" id="KW-1000">Mitochondrion outer membrane</keyword>
<evidence type="ECO:0000256" key="10">
    <source>
        <dbReference type="ARBA" id="ARBA00023136"/>
    </source>
</evidence>
<feature type="region of interest" description="Disordered" evidence="12">
    <location>
        <begin position="410"/>
        <end position="439"/>
    </location>
</feature>
<gene>
    <name evidence="14" type="ORF">NADFUDRAFT_46567</name>
</gene>
<proteinExistence type="predicted"/>
<dbReference type="Pfam" id="PF00350">
    <property type="entry name" value="Dynamin_N"/>
    <property type="match status" value="1"/>
</dbReference>
<dbReference type="GO" id="GO:0051646">
    <property type="term" value="P:mitochondrion localization"/>
    <property type="evidence" value="ECO:0007669"/>
    <property type="project" value="TreeGrafter"/>
</dbReference>
<dbReference type="InterPro" id="IPR027094">
    <property type="entry name" value="Mitofusin_fam"/>
</dbReference>
<evidence type="ECO:0000256" key="3">
    <source>
        <dbReference type="ARBA" id="ARBA00022741"/>
    </source>
</evidence>
<keyword evidence="15" id="KW-1185">Reference proteome</keyword>